<dbReference type="EMBL" id="CP147246">
    <property type="protein sequence ID" value="WYJ95577.1"/>
    <property type="molecule type" value="Genomic_DNA"/>
</dbReference>
<dbReference type="GO" id="GO:0016791">
    <property type="term" value="F:phosphatase activity"/>
    <property type="evidence" value="ECO:0007669"/>
    <property type="project" value="TreeGrafter"/>
</dbReference>
<keyword evidence="5" id="KW-1185">Reference proteome</keyword>
<dbReference type="InterPro" id="IPR029052">
    <property type="entry name" value="Metallo-depent_PP-like"/>
</dbReference>
<evidence type="ECO:0000313" key="4">
    <source>
        <dbReference type="EMBL" id="WYJ95577.1"/>
    </source>
</evidence>
<evidence type="ECO:0000256" key="1">
    <source>
        <dbReference type="ARBA" id="ARBA00008950"/>
    </source>
</evidence>
<feature type="domain" description="Calcineurin-like phosphoesterase" evidence="2">
    <location>
        <begin position="4"/>
        <end position="208"/>
    </location>
</feature>
<dbReference type="AlphaFoldDB" id="A0A200JDZ9"/>
<evidence type="ECO:0000259" key="2">
    <source>
        <dbReference type="Pfam" id="PF12850"/>
    </source>
</evidence>
<reference evidence="4" key="3">
    <citation type="submission" date="2024-03" db="EMBL/GenBank/DDBJ databases">
        <title>The Genome Sequence of Enterococcus sp. DIV0238c.</title>
        <authorList>
            <consortium name="The Broad Institute Genomics Platform"/>
            <consortium name="The Broad Institute Microbial Omics Core"/>
            <consortium name="The Broad Institute Genomic Center for Infectious Diseases"/>
            <person name="Earl A."/>
            <person name="Manson A."/>
            <person name="Gilmore M."/>
            <person name="Schwartman J."/>
            <person name="Shea T."/>
            <person name="Abouelleil A."/>
            <person name="Cao P."/>
            <person name="Chapman S."/>
            <person name="Cusick C."/>
            <person name="Young S."/>
            <person name="Neafsey D."/>
            <person name="Nusbaum C."/>
            <person name="Birren B."/>
        </authorList>
    </citation>
    <scope>NUCLEOTIDE SEQUENCE</scope>
    <source>
        <strain evidence="4">9D6_DIV0238</strain>
    </source>
</reference>
<proteinExistence type="inferred from homology"/>
<evidence type="ECO:0000313" key="5">
    <source>
        <dbReference type="Proteomes" id="UP000196151"/>
    </source>
</evidence>
<evidence type="ECO:0000313" key="3">
    <source>
        <dbReference type="EMBL" id="OUZ35059.1"/>
    </source>
</evidence>
<dbReference type="PANTHER" id="PTHR42850:SF2">
    <property type="entry name" value="BLL5683 PROTEIN"/>
    <property type="match status" value="1"/>
</dbReference>
<comment type="similarity">
    <text evidence="1">Belongs to the metallophosphoesterase superfamily. YfcE family.</text>
</comment>
<dbReference type="InterPro" id="IPR024654">
    <property type="entry name" value="Calcineurin-like_PHP_lpxH"/>
</dbReference>
<dbReference type="OrthoDB" id="9813918at2"/>
<accession>A0A200JDZ9</accession>
<name>A0A200JDZ9_9ENTE</name>
<dbReference type="PIRSF" id="PIRSF000883">
    <property type="entry name" value="Pesterase_MJ0912"/>
    <property type="match status" value="1"/>
</dbReference>
<dbReference type="InterPro" id="IPR011152">
    <property type="entry name" value="Pesterase_MJ0912"/>
</dbReference>
<organism evidence="3">
    <name type="scientific">Candidatus Enterococcus dunnyi</name>
    <dbReference type="NCBI Taxonomy" id="1834192"/>
    <lineage>
        <taxon>Bacteria</taxon>
        <taxon>Bacillati</taxon>
        <taxon>Bacillota</taxon>
        <taxon>Bacilli</taxon>
        <taxon>Lactobacillales</taxon>
        <taxon>Enterococcaceae</taxon>
        <taxon>Enterococcus</taxon>
    </lineage>
</organism>
<dbReference type="EMBL" id="NIBQ01000001">
    <property type="protein sequence ID" value="OUZ35059.1"/>
    <property type="molecule type" value="Genomic_DNA"/>
</dbReference>
<dbReference type="GO" id="GO:0005737">
    <property type="term" value="C:cytoplasm"/>
    <property type="evidence" value="ECO:0007669"/>
    <property type="project" value="TreeGrafter"/>
</dbReference>
<gene>
    <name evidence="3" type="ORF">A5889_000534</name>
    <name evidence="4" type="ORF">A5889_003125</name>
</gene>
<protein>
    <recommendedName>
        <fullName evidence="2">Calcineurin-like phosphoesterase domain-containing protein</fullName>
    </recommendedName>
</protein>
<dbReference type="Gene3D" id="3.60.21.10">
    <property type="match status" value="1"/>
</dbReference>
<dbReference type="Pfam" id="PF12850">
    <property type="entry name" value="Metallophos_2"/>
    <property type="match status" value="1"/>
</dbReference>
<dbReference type="SUPFAM" id="SSF56300">
    <property type="entry name" value="Metallo-dependent phosphatases"/>
    <property type="match status" value="1"/>
</dbReference>
<sequence length="277" mass="31706">MKDKIALLADVHGNSTALESVLKDCEHREVSDYWILGDLFLPGPGGKDILKNLRAVTPSAWIRGNWDDCFSDVVDKKIDFDDPTDVYVGMLASVIIPQFDQADIDFFKKMPIQRIKKIAGLNISLTHNLPEINYGGQLHPSSNQSEFDKLFSIENDIAVYAHIHHQTLRYSSNDQIIINPGSIGQPFNGWKHFKHDRRAHYAILEVEDGCLVNVDFRRISYDVEKELKRAQEVNLPFYNLYEEMLYSGKTYTHDAVVLGDLIEKNNYKERLADFLSS</sequence>
<reference evidence="4" key="2">
    <citation type="submission" date="2017-05" db="EMBL/GenBank/DDBJ databases">
        <authorList>
            <consortium name="The Broad Institute Genomics Platform"/>
            <consortium name="The Broad Institute Genomic Center for Infectious Diseases"/>
            <person name="Earl A."/>
            <person name="Manson A."/>
            <person name="Schwartman J."/>
            <person name="Gilmore M."/>
            <person name="Abouelleil A."/>
            <person name="Cao P."/>
            <person name="Chapman S."/>
            <person name="Cusick C."/>
            <person name="Shea T."/>
            <person name="Young S."/>
            <person name="Neafsey D."/>
            <person name="Nusbaum C."/>
            <person name="Birren B."/>
        </authorList>
    </citation>
    <scope>NUCLEOTIDE SEQUENCE</scope>
    <source>
        <strain evidence="4">9D6_DIV0238</strain>
    </source>
</reference>
<dbReference type="Proteomes" id="UP000196151">
    <property type="component" value="Chromosome"/>
</dbReference>
<dbReference type="RefSeq" id="WP_087639703.1">
    <property type="nucleotide sequence ID" value="NZ_CP147246.1"/>
</dbReference>
<reference evidence="3" key="1">
    <citation type="submission" date="2017-05" db="EMBL/GenBank/DDBJ databases">
        <title>The Genome Sequence of Enterococcus sp. 9D6_DIV0238.</title>
        <authorList>
            <consortium name="The Broad Institute Genomics Platform"/>
            <consortium name="The Broad Institute Genomic Center for Infectious Diseases"/>
            <person name="Earl A."/>
            <person name="Manson A."/>
            <person name="Schwartman J."/>
            <person name="Gilmore M."/>
            <person name="Abouelleil A."/>
            <person name="Cao P."/>
            <person name="Chapman S."/>
            <person name="Cusick C."/>
            <person name="Shea T."/>
            <person name="Young S."/>
            <person name="Neafsey D."/>
            <person name="Nusbaum C."/>
            <person name="Birren B."/>
        </authorList>
    </citation>
    <scope>NUCLEOTIDE SEQUENCE [LARGE SCALE GENOMIC DNA]</scope>
    <source>
        <strain evidence="3">9D6_DIV0238</strain>
    </source>
</reference>
<dbReference type="PANTHER" id="PTHR42850">
    <property type="entry name" value="METALLOPHOSPHOESTERASE"/>
    <property type="match status" value="1"/>
</dbReference>
<dbReference type="InterPro" id="IPR050126">
    <property type="entry name" value="Ap4A_hydrolase"/>
</dbReference>